<dbReference type="GO" id="GO:0005524">
    <property type="term" value="F:ATP binding"/>
    <property type="evidence" value="ECO:0007669"/>
    <property type="project" value="UniProtKB-UniRule"/>
</dbReference>
<dbReference type="InterPro" id="IPR003136">
    <property type="entry name" value="Cytidylate_kin"/>
</dbReference>
<dbReference type="NCBIfam" id="TIGR00017">
    <property type="entry name" value="cmk"/>
    <property type="match status" value="1"/>
</dbReference>
<reference evidence="10 11" key="1">
    <citation type="submission" date="2022-03" db="EMBL/GenBank/DDBJ databases">
        <title>Novel taxa within the pig intestine.</title>
        <authorList>
            <person name="Wylensek D."/>
            <person name="Bishof K."/>
            <person name="Afrizal A."/>
            <person name="Clavel T."/>
        </authorList>
    </citation>
    <scope>NUCLEOTIDE SEQUENCE [LARGE SCALE GENOMIC DNA]</scope>
    <source>
        <strain evidence="10 11">CLA-KB-P133</strain>
    </source>
</reference>
<sequence length="226" mass="24999">MEKINIAIDGPSAAGKSTIANTLAAKLHYVHLDTGAMYRCTACKALQQHLNLDDENQIADMLAHTEIVLTPEGKVFLDGKDVSEEIRHEDISLAASRVSKLKRVRQDLVKRQQVMAAAKGFIMDGRDIGTVVLPDAEVKVFLTASPMARARRRYLQDKEKGLQVESVEQIAAEIAERDKQDTTRKESPLVKAADAVEIDTSDLSFDESADAVYRLVEAYFAKEKQA</sequence>
<comment type="subcellular location">
    <subcellularLocation>
        <location evidence="8">Cytoplasm</location>
    </subcellularLocation>
</comment>
<evidence type="ECO:0000256" key="2">
    <source>
        <dbReference type="ARBA" id="ARBA00022679"/>
    </source>
</evidence>
<name>A0AB35U1G6_9FIRM</name>
<comment type="similarity">
    <text evidence="1 8">Belongs to the cytidylate kinase family. Type 1 subfamily.</text>
</comment>
<evidence type="ECO:0000313" key="11">
    <source>
        <dbReference type="Proteomes" id="UP001286174"/>
    </source>
</evidence>
<keyword evidence="4 8" id="KW-0418">Kinase</keyword>
<protein>
    <recommendedName>
        <fullName evidence="8">Cytidylate kinase</fullName>
        <shortName evidence="8">CK</shortName>
        <ecNumber evidence="8">2.7.4.25</ecNumber>
    </recommendedName>
    <alternativeName>
        <fullName evidence="8">Cytidine monophosphate kinase</fullName>
        <shortName evidence="8">CMP kinase</shortName>
    </alternativeName>
</protein>
<evidence type="ECO:0000313" key="10">
    <source>
        <dbReference type="EMBL" id="MDX8419233.1"/>
    </source>
</evidence>
<dbReference type="PANTHER" id="PTHR21299:SF2">
    <property type="entry name" value="CYTIDYLATE KINASE"/>
    <property type="match status" value="1"/>
</dbReference>
<organism evidence="10 11">
    <name type="scientific">Grylomicrobium aquisgranensis</name>
    <dbReference type="NCBI Taxonomy" id="2926318"/>
    <lineage>
        <taxon>Bacteria</taxon>
        <taxon>Bacillati</taxon>
        <taxon>Bacillota</taxon>
        <taxon>Erysipelotrichia</taxon>
        <taxon>Erysipelotrichales</taxon>
        <taxon>Erysipelotrichaceae</taxon>
        <taxon>Grylomicrobium</taxon>
    </lineage>
</organism>
<dbReference type="InterPro" id="IPR011994">
    <property type="entry name" value="Cytidylate_kinase_dom"/>
</dbReference>
<feature type="binding site" evidence="8">
    <location>
        <begin position="10"/>
        <end position="18"/>
    </location>
    <ligand>
        <name>ATP</name>
        <dbReference type="ChEBI" id="CHEBI:30616"/>
    </ligand>
</feature>
<feature type="domain" description="Cytidylate kinase" evidence="9">
    <location>
        <begin position="6"/>
        <end position="216"/>
    </location>
</feature>
<evidence type="ECO:0000259" key="9">
    <source>
        <dbReference type="Pfam" id="PF02224"/>
    </source>
</evidence>
<dbReference type="GO" id="GO:0015949">
    <property type="term" value="P:nucleobase-containing small molecule interconversion"/>
    <property type="evidence" value="ECO:0007669"/>
    <property type="project" value="TreeGrafter"/>
</dbReference>
<evidence type="ECO:0000256" key="6">
    <source>
        <dbReference type="ARBA" id="ARBA00047615"/>
    </source>
</evidence>
<keyword evidence="5 8" id="KW-0067">ATP-binding</keyword>
<proteinExistence type="inferred from homology"/>
<dbReference type="AlphaFoldDB" id="A0AB35U1G6"/>
<comment type="catalytic activity">
    <reaction evidence="6 8">
        <text>dCMP + ATP = dCDP + ADP</text>
        <dbReference type="Rhea" id="RHEA:25094"/>
        <dbReference type="ChEBI" id="CHEBI:30616"/>
        <dbReference type="ChEBI" id="CHEBI:57566"/>
        <dbReference type="ChEBI" id="CHEBI:58593"/>
        <dbReference type="ChEBI" id="CHEBI:456216"/>
        <dbReference type="EC" id="2.7.4.25"/>
    </reaction>
</comment>
<dbReference type="Proteomes" id="UP001286174">
    <property type="component" value="Unassembled WGS sequence"/>
</dbReference>
<comment type="caution">
    <text evidence="10">The sequence shown here is derived from an EMBL/GenBank/DDBJ whole genome shotgun (WGS) entry which is preliminary data.</text>
</comment>
<evidence type="ECO:0000256" key="4">
    <source>
        <dbReference type="ARBA" id="ARBA00022777"/>
    </source>
</evidence>
<dbReference type="Pfam" id="PF02224">
    <property type="entry name" value="Cytidylate_kin"/>
    <property type="match status" value="1"/>
</dbReference>
<gene>
    <name evidence="8 10" type="primary">cmk</name>
    <name evidence="10" type="ORF">MOZ60_03895</name>
</gene>
<dbReference type="GO" id="GO:0005829">
    <property type="term" value="C:cytosol"/>
    <property type="evidence" value="ECO:0007669"/>
    <property type="project" value="TreeGrafter"/>
</dbReference>
<comment type="catalytic activity">
    <reaction evidence="7 8">
        <text>CMP + ATP = CDP + ADP</text>
        <dbReference type="Rhea" id="RHEA:11600"/>
        <dbReference type="ChEBI" id="CHEBI:30616"/>
        <dbReference type="ChEBI" id="CHEBI:58069"/>
        <dbReference type="ChEBI" id="CHEBI:60377"/>
        <dbReference type="ChEBI" id="CHEBI:456216"/>
        <dbReference type="EC" id="2.7.4.25"/>
    </reaction>
</comment>
<keyword evidence="2 8" id="KW-0808">Transferase</keyword>
<keyword evidence="3 8" id="KW-0547">Nucleotide-binding</keyword>
<dbReference type="PANTHER" id="PTHR21299">
    <property type="entry name" value="CYTIDYLATE KINASE/PANTOATE-BETA-ALANINE LIGASE"/>
    <property type="match status" value="1"/>
</dbReference>
<dbReference type="CDD" id="cd02020">
    <property type="entry name" value="CMPK"/>
    <property type="match status" value="1"/>
</dbReference>
<dbReference type="EC" id="2.7.4.25" evidence="8"/>
<dbReference type="HAMAP" id="MF_00238">
    <property type="entry name" value="Cytidyl_kinase_type1"/>
    <property type="match status" value="1"/>
</dbReference>
<evidence type="ECO:0000256" key="8">
    <source>
        <dbReference type="HAMAP-Rule" id="MF_00238"/>
    </source>
</evidence>
<keyword evidence="8" id="KW-0963">Cytoplasm</keyword>
<dbReference type="RefSeq" id="WP_370595721.1">
    <property type="nucleotide sequence ID" value="NZ_JALBUR010000006.1"/>
</dbReference>
<accession>A0AB35U1G6</accession>
<dbReference type="GO" id="GO:0006220">
    <property type="term" value="P:pyrimidine nucleotide metabolic process"/>
    <property type="evidence" value="ECO:0007669"/>
    <property type="project" value="UniProtKB-UniRule"/>
</dbReference>
<dbReference type="Gene3D" id="3.40.50.300">
    <property type="entry name" value="P-loop containing nucleotide triphosphate hydrolases"/>
    <property type="match status" value="1"/>
</dbReference>
<evidence type="ECO:0000256" key="1">
    <source>
        <dbReference type="ARBA" id="ARBA00009427"/>
    </source>
</evidence>
<evidence type="ECO:0000256" key="7">
    <source>
        <dbReference type="ARBA" id="ARBA00048478"/>
    </source>
</evidence>
<dbReference type="GO" id="GO:0036431">
    <property type="term" value="F:dCMP kinase activity"/>
    <property type="evidence" value="ECO:0007669"/>
    <property type="project" value="InterPro"/>
</dbReference>
<evidence type="ECO:0000256" key="5">
    <source>
        <dbReference type="ARBA" id="ARBA00022840"/>
    </source>
</evidence>
<dbReference type="SUPFAM" id="SSF52540">
    <property type="entry name" value="P-loop containing nucleoside triphosphate hydrolases"/>
    <property type="match status" value="1"/>
</dbReference>
<evidence type="ECO:0000256" key="3">
    <source>
        <dbReference type="ARBA" id="ARBA00022741"/>
    </source>
</evidence>
<dbReference type="EMBL" id="JALBUR010000006">
    <property type="protein sequence ID" value="MDX8419233.1"/>
    <property type="molecule type" value="Genomic_DNA"/>
</dbReference>
<dbReference type="InterPro" id="IPR027417">
    <property type="entry name" value="P-loop_NTPase"/>
</dbReference>
<keyword evidence="11" id="KW-1185">Reference proteome</keyword>